<evidence type="ECO:0000313" key="2">
    <source>
        <dbReference type="Proteomes" id="UP000301475"/>
    </source>
</evidence>
<protein>
    <submittedName>
        <fullName evidence="1">Uncharacterized protein</fullName>
    </submittedName>
</protein>
<proteinExistence type="predicted"/>
<sequence>MMESFPLLVTIKSDLTDTNDGDSLFGGEYTYNGNDKKSITVVIDYVYSKRVAKVGLDSIKKGDKIVFHQE</sequence>
<dbReference type="EMBL" id="CP039381">
    <property type="protein sequence ID" value="QCT07766.1"/>
    <property type="molecule type" value="Genomic_DNA"/>
</dbReference>
<reference evidence="1 2" key="1">
    <citation type="submission" date="2019-04" db="EMBL/GenBank/DDBJ databases">
        <authorList>
            <person name="Embree M."/>
            <person name="Gaffney J.R."/>
        </authorList>
    </citation>
    <scope>NUCLEOTIDE SEQUENCE [LARGE SCALE GENOMIC DNA]</scope>
    <source>
        <strain evidence="1 2">JE7A12</strain>
    </source>
</reference>
<dbReference type="KEGG" id="ruj:E5Z56_10545"/>
<dbReference type="Proteomes" id="UP000301475">
    <property type="component" value="Chromosome"/>
</dbReference>
<keyword evidence="2" id="KW-1185">Reference proteome</keyword>
<gene>
    <name evidence="1" type="ORF">E5Z56_10545</name>
</gene>
<accession>A0A4P8XX71</accession>
<name>A0A4P8XX71_9FIRM</name>
<dbReference type="AlphaFoldDB" id="A0A4P8XX71"/>
<evidence type="ECO:0000313" key="1">
    <source>
        <dbReference type="EMBL" id="QCT07766.1"/>
    </source>
</evidence>
<organism evidence="1 2">
    <name type="scientific">Ruminococcus bovis</name>
    <dbReference type="NCBI Taxonomy" id="2564099"/>
    <lineage>
        <taxon>Bacteria</taxon>
        <taxon>Bacillati</taxon>
        <taxon>Bacillota</taxon>
        <taxon>Clostridia</taxon>
        <taxon>Eubacteriales</taxon>
        <taxon>Oscillospiraceae</taxon>
        <taxon>Ruminococcus</taxon>
    </lineage>
</organism>